<dbReference type="InterPro" id="IPR036291">
    <property type="entry name" value="NAD(P)-bd_dom_sf"/>
</dbReference>
<dbReference type="InterPro" id="IPR002347">
    <property type="entry name" value="SDR_fam"/>
</dbReference>
<evidence type="ECO:0000256" key="2">
    <source>
        <dbReference type="ARBA" id="ARBA00023002"/>
    </source>
</evidence>
<keyword evidence="3" id="KW-0443">Lipid metabolism</keyword>
<dbReference type="GO" id="GO:0032787">
    <property type="term" value="P:monocarboxylic acid metabolic process"/>
    <property type="evidence" value="ECO:0007669"/>
    <property type="project" value="UniProtKB-ARBA"/>
</dbReference>
<dbReference type="PRINTS" id="PR00080">
    <property type="entry name" value="SDRFAMILY"/>
</dbReference>
<proteinExistence type="inferred from homology"/>
<dbReference type="Proteomes" id="UP000261080">
    <property type="component" value="Unassembled WGS sequence"/>
</dbReference>
<dbReference type="OrthoDB" id="9803333at2"/>
<evidence type="ECO:0000313" key="5">
    <source>
        <dbReference type="EMBL" id="RGE85178.1"/>
    </source>
</evidence>
<evidence type="ECO:0000256" key="3">
    <source>
        <dbReference type="ARBA" id="ARBA00023221"/>
    </source>
</evidence>
<dbReference type="Gene3D" id="3.40.50.720">
    <property type="entry name" value="NAD(P)-binding Rossmann-like Domain"/>
    <property type="match status" value="1"/>
</dbReference>
<organism evidence="5 6">
    <name type="scientific">Sellimonas intestinalis</name>
    <dbReference type="NCBI Taxonomy" id="1653434"/>
    <lineage>
        <taxon>Bacteria</taxon>
        <taxon>Bacillati</taxon>
        <taxon>Bacillota</taxon>
        <taxon>Clostridia</taxon>
        <taxon>Lachnospirales</taxon>
        <taxon>Lachnospiraceae</taxon>
        <taxon>Sellimonas</taxon>
    </lineage>
</organism>
<evidence type="ECO:0000313" key="6">
    <source>
        <dbReference type="Proteomes" id="UP000261080"/>
    </source>
</evidence>
<dbReference type="Pfam" id="PF00106">
    <property type="entry name" value="adh_short"/>
    <property type="match status" value="1"/>
</dbReference>
<evidence type="ECO:0000256" key="4">
    <source>
        <dbReference type="RuleBase" id="RU000363"/>
    </source>
</evidence>
<gene>
    <name evidence="5" type="ORF">DW016_13650</name>
</gene>
<protein>
    <submittedName>
        <fullName evidence="5">SDR family NAD(P)-dependent oxidoreductase</fullName>
    </submittedName>
</protein>
<name>A0A3E3JZ68_9FIRM</name>
<dbReference type="FunFam" id="3.40.50.720:FF:000173">
    <property type="entry name" value="3-oxoacyl-[acyl-carrier protein] reductase"/>
    <property type="match status" value="1"/>
</dbReference>
<dbReference type="GeneID" id="97193610"/>
<dbReference type="PANTHER" id="PTHR42879">
    <property type="entry name" value="3-OXOACYL-(ACYL-CARRIER-PROTEIN) REDUCTASE"/>
    <property type="match status" value="1"/>
</dbReference>
<accession>A0A3E3JZ68</accession>
<comment type="similarity">
    <text evidence="1 4">Belongs to the short-chain dehydrogenases/reductases (SDR) family.</text>
</comment>
<dbReference type="PROSITE" id="PS00061">
    <property type="entry name" value="ADH_SHORT"/>
    <property type="match status" value="1"/>
</dbReference>
<reference evidence="5 6" key="1">
    <citation type="submission" date="2018-08" db="EMBL/GenBank/DDBJ databases">
        <title>A genome reference for cultivated species of the human gut microbiota.</title>
        <authorList>
            <person name="Zou Y."/>
            <person name="Xue W."/>
            <person name="Luo G."/>
        </authorList>
    </citation>
    <scope>NUCLEOTIDE SEQUENCE [LARGE SCALE GENOMIC DNA]</scope>
    <source>
        <strain evidence="5 6">AF37-2AT</strain>
    </source>
</reference>
<dbReference type="RefSeq" id="WP_053769663.1">
    <property type="nucleotide sequence ID" value="NZ_CATZPC010000017.1"/>
</dbReference>
<dbReference type="InterPro" id="IPR050259">
    <property type="entry name" value="SDR"/>
</dbReference>
<dbReference type="PRINTS" id="PR00081">
    <property type="entry name" value="GDHRDH"/>
</dbReference>
<dbReference type="InterPro" id="IPR020904">
    <property type="entry name" value="Sc_DH/Rdtase_CS"/>
</dbReference>
<dbReference type="EMBL" id="QVLX01000009">
    <property type="protein sequence ID" value="RGE85178.1"/>
    <property type="molecule type" value="Genomic_DNA"/>
</dbReference>
<keyword evidence="2" id="KW-0560">Oxidoreductase</keyword>
<sequence length="248" mass="26508">MKKKKGVLITGASRGIGRAAALLLARYGFHLFLNSAHHLDALKEVQKEILRLPGASCELCPGNVGDPGQVRNMFSQISRSEQVDGGVEILINNAGISHIGLLSDMTDSEWNQVIATNLSSAFYCCREAIPHMVSKKTGKILNISSMWGRSGASCEAAYSASKAGIHGLTQALAKELAPSNIQVNAIAFGVIDTAMNQMLDPDEWLALQDEIPAGRFAAPEEAAQMILHVLQAPSYMTGQIIGFDGGFL</sequence>
<evidence type="ECO:0000256" key="1">
    <source>
        <dbReference type="ARBA" id="ARBA00006484"/>
    </source>
</evidence>
<dbReference type="SUPFAM" id="SSF51735">
    <property type="entry name" value="NAD(P)-binding Rossmann-fold domains"/>
    <property type="match status" value="1"/>
</dbReference>
<comment type="caution">
    <text evidence="5">The sequence shown here is derived from an EMBL/GenBank/DDBJ whole genome shotgun (WGS) entry which is preliminary data.</text>
</comment>
<keyword evidence="3" id="KW-0753">Steroid metabolism</keyword>
<dbReference type="AlphaFoldDB" id="A0A3E3JZ68"/>
<dbReference type="GO" id="GO:0016491">
    <property type="term" value="F:oxidoreductase activity"/>
    <property type="evidence" value="ECO:0007669"/>
    <property type="project" value="UniProtKB-KW"/>
</dbReference>
<dbReference type="GO" id="GO:0008202">
    <property type="term" value="P:steroid metabolic process"/>
    <property type="evidence" value="ECO:0007669"/>
    <property type="project" value="UniProtKB-KW"/>
</dbReference>
<keyword evidence="6" id="KW-1185">Reference proteome</keyword>
<dbReference type="PANTHER" id="PTHR42879:SF2">
    <property type="entry name" value="3-OXOACYL-[ACYL-CARRIER-PROTEIN] REDUCTASE FABG"/>
    <property type="match status" value="1"/>
</dbReference>